<keyword evidence="5" id="KW-1185">Reference proteome</keyword>
<dbReference type="InterPro" id="IPR036922">
    <property type="entry name" value="Rieske_2Fe-2S_sf"/>
</dbReference>
<dbReference type="GO" id="GO:0051537">
    <property type="term" value="F:2 iron, 2 sulfur cluster binding"/>
    <property type="evidence" value="ECO:0007669"/>
    <property type="project" value="InterPro"/>
</dbReference>
<dbReference type="PANTHER" id="PTHR40562">
    <property type="match status" value="1"/>
</dbReference>
<feature type="domain" description="Rieske-like [2Fe-2S]" evidence="3">
    <location>
        <begin position="18"/>
        <end position="133"/>
    </location>
</feature>
<dbReference type="InterPro" id="IPR012748">
    <property type="entry name" value="Rieske-like_NirD"/>
</dbReference>
<protein>
    <submittedName>
        <fullName evidence="4">Nitrite reductase small subunit NirD</fullName>
    </submittedName>
</protein>
<proteinExistence type="predicted"/>
<dbReference type="EMBL" id="VNFH01000010">
    <property type="protein sequence ID" value="TVU68458.1"/>
    <property type="molecule type" value="Genomic_DNA"/>
</dbReference>
<dbReference type="GO" id="GO:0008942">
    <property type="term" value="F:nitrite reductase [NAD(P)H] activity"/>
    <property type="evidence" value="ECO:0007669"/>
    <property type="project" value="InterPro"/>
</dbReference>
<keyword evidence="2" id="KW-0534">Nitrate assimilation</keyword>
<dbReference type="Gene3D" id="2.102.10.10">
    <property type="entry name" value="Rieske [2Fe-2S] iron-sulphur domain"/>
    <property type="match status" value="1"/>
</dbReference>
<evidence type="ECO:0000259" key="3">
    <source>
        <dbReference type="Pfam" id="PF13806"/>
    </source>
</evidence>
<dbReference type="Pfam" id="PF13806">
    <property type="entry name" value="Rieske_2"/>
    <property type="match status" value="1"/>
</dbReference>
<reference evidence="4 5" key="1">
    <citation type="submission" date="2019-07" db="EMBL/GenBank/DDBJ databases">
        <title>Diversity of Bacteria from Kongsfjorden, Arctic.</title>
        <authorList>
            <person name="Yu Y."/>
        </authorList>
    </citation>
    <scope>NUCLEOTIDE SEQUENCE [LARGE SCALE GENOMIC DNA]</scope>
    <source>
        <strain evidence="4 5">SM1923</strain>
    </source>
</reference>
<comment type="caution">
    <text evidence="4">The sequence shown here is derived from an EMBL/GenBank/DDBJ whole genome shotgun (WGS) entry which is preliminary data.</text>
</comment>
<sequence>MTTSTLTATNDTSVDSSHWVTLCQRKDLVEGSGVAAWHETTEAQQNRSYQIALFTLPATGSDAMQVFAIDHHDPVSGANVMARGLLGDQAGEPLVISPLYKQRYRLKDGQCMEDAALRLKVWPVRIEGEDIQVGFDHPASARTA</sequence>
<evidence type="ECO:0000256" key="1">
    <source>
        <dbReference type="ARBA" id="ARBA00023002"/>
    </source>
</evidence>
<dbReference type="CDD" id="cd03529">
    <property type="entry name" value="Rieske_NirD"/>
    <property type="match status" value="1"/>
</dbReference>
<dbReference type="PANTHER" id="PTHR40562:SF1">
    <property type="entry name" value="NITRITE REDUCTASE (NADH) SMALL SUBUNIT"/>
    <property type="match status" value="1"/>
</dbReference>
<dbReference type="PROSITE" id="PS51300">
    <property type="entry name" value="NIRD"/>
    <property type="match status" value="1"/>
</dbReference>
<dbReference type="InterPro" id="IPR017881">
    <property type="entry name" value="NirD"/>
</dbReference>
<dbReference type="NCBIfam" id="TIGR02378">
    <property type="entry name" value="nirD_assim_sml"/>
    <property type="match status" value="1"/>
</dbReference>
<name>A0A558HHC7_9GAMM</name>
<organism evidence="4 5">
    <name type="scientific">Cobetia crustatorum</name>
    <dbReference type="NCBI Taxonomy" id="553385"/>
    <lineage>
        <taxon>Bacteria</taxon>
        <taxon>Pseudomonadati</taxon>
        <taxon>Pseudomonadota</taxon>
        <taxon>Gammaproteobacteria</taxon>
        <taxon>Oceanospirillales</taxon>
        <taxon>Halomonadaceae</taxon>
        <taxon>Cobetia</taxon>
    </lineage>
</organism>
<dbReference type="AlphaFoldDB" id="A0A558HHC7"/>
<accession>A0A558HHC7</accession>
<keyword evidence="1" id="KW-0560">Oxidoreductase</keyword>
<dbReference type="GO" id="GO:0042128">
    <property type="term" value="P:nitrate assimilation"/>
    <property type="evidence" value="ECO:0007669"/>
    <property type="project" value="UniProtKB-KW"/>
</dbReference>
<gene>
    <name evidence="4" type="primary">nirD</name>
    <name evidence="4" type="ORF">FQP86_14825</name>
</gene>
<dbReference type="RefSeq" id="WP_024951421.1">
    <property type="nucleotide sequence ID" value="NZ_CAWOWR010000002.1"/>
</dbReference>
<dbReference type="SUPFAM" id="SSF50022">
    <property type="entry name" value="ISP domain"/>
    <property type="match status" value="1"/>
</dbReference>
<dbReference type="Proteomes" id="UP000319941">
    <property type="component" value="Unassembled WGS sequence"/>
</dbReference>
<dbReference type="OrthoDB" id="516687at2"/>
<evidence type="ECO:0000313" key="4">
    <source>
        <dbReference type="EMBL" id="TVU68458.1"/>
    </source>
</evidence>
<dbReference type="STRING" id="553385.GCA_000591415_01188"/>
<evidence type="ECO:0000313" key="5">
    <source>
        <dbReference type="Proteomes" id="UP000319941"/>
    </source>
</evidence>
<evidence type="ECO:0000256" key="2">
    <source>
        <dbReference type="ARBA" id="ARBA00023063"/>
    </source>
</evidence>